<accession>A0ABX4WWA9</accession>
<evidence type="ECO:0000313" key="1">
    <source>
        <dbReference type="EMBL" id="PNM67637.1"/>
    </source>
</evidence>
<organism evidence="1 2">
    <name type="scientific">Vibrio vulnificus</name>
    <dbReference type="NCBI Taxonomy" id="672"/>
    <lineage>
        <taxon>Bacteria</taxon>
        <taxon>Pseudomonadati</taxon>
        <taxon>Pseudomonadota</taxon>
        <taxon>Gammaproteobacteria</taxon>
        <taxon>Vibrionales</taxon>
        <taxon>Vibrionaceae</taxon>
        <taxon>Vibrio</taxon>
    </lineage>
</organism>
<name>A0ABX4WWA9_VIBVL</name>
<comment type="caution">
    <text evidence="1">The sequence shown here is derived from an EMBL/GenBank/DDBJ whole genome shotgun (WGS) entry which is preliminary data.</text>
</comment>
<evidence type="ECO:0000313" key="2">
    <source>
        <dbReference type="Proteomes" id="UP000054370"/>
    </source>
</evidence>
<reference evidence="1" key="1">
    <citation type="submission" date="2017-12" db="EMBL/GenBank/DDBJ databases">
        <title>FDA dAtabase for Regulatory Grade micrObial Sequences (FDA-ARGOS): Supporting development and validation of Infectious Disease Dx tests.</title>
        <authorList>
            <person name="Hoffmann M."/>
            <person name="Allard M."/>
            <person name="Evans P."/>
            <person name="Brown E."/>
            <person name="Tallon L.J."/>
            <person name="Sadzewicz L."/>
            <person name="Sengamalay N."/>
            <person name="Ott S."/>
            <person name="Godinez A."/>
            <person name="Nagaraj S."/>
            <person name="Vavikolanu K."/>
            <person name="Aluvathingal J."/>
            <person name="Nadendla S."/>
            <person name="Hobson J."/>
            <person name="Sichtig H."/>
        </authorList>
    </citation>
    <scope>NUCLEOTIDE SEQUENCE [LARGE SCALE GENOMIC DNA]</scope>
    <source>
        <strain evidence="1">FDAARGOS_118</strain>
    </source>
</reference>
<gene>
    <name evidence="1" type="ORF">AL548_015840</name>
</gene>
<dbReference type="Proteomes" id="UP000054370">
    <property type="component" value="Unassembled WGS sequence"/>
</dbReference>
<dbReference type="EMBL" id="LOSH02000004">
    <property type="protein sequence ID" value="PNM67637.1"/>
    <property type="molecule type" value="Genomic_DNA"/>
</dbReference>
<proteinExistence type="predicted"/>
<protein>
    <submittedName>
        <fullName evidence="1">Uncharacterized protein</fullName>
    </submittedName>
</protein>
<keyword evidence="2" id="KW-1185">Reference proteome</keyword>
<sequence>MFSNKAFKSDSQRSAFSLRSSIAERSSHLNAALVAKEENATKAECFRANVRVFLARFPYFNF</sequence>